<evidence type="ECO:0000313" key="1">
    <source>
        <dbReference type="EMBL" id="CAA2977766.1"/>
    </source>
</evidence>
<dbReference type="PANTHER" id="PTHR42896">
    <property type="entry name" value="XYLULOSE-1,5-BISPHOSPHATE (XUBP) PHOSPHATASE"/>
    <property type="match status" value="1"/>
</dbReference>
<dbReference type="GO" id="GO:0016787">
    <property type="term" value="F:hydrolase activity"/>
    <property type="evidence" value="ECO:0007669"/>
    <property type="project" value="InterPro"/>
</dbReference>
<dbReference type="InterPro" id="IPR023214">
    <property type="entry name" value="HAD_sf"/>
</dbReference>
<dbReference type="EMBL" id="CACTIH010003611">
    <property type="protein sequence ID" value="CAA2977766.1"/>
    <property type="molecule type" value="Genomic_DNA"/>
</dbReference>
<dbReference type="Proteomes" id="UP000594638">
    <property type="component" value="Unassembled WGS sequence"/>
</dbReference>
<proteinExistence type="predicted"/>
<accession>A0A8S0RFH5</accession>
<reference evidence="1 2" key="1">
    <citation type="submission" date="2019-12" db="EMBL/GenBank/DDBJ databases">
        <authorList>
            <person name="Alioto T."/>
            <person name="Alioto T."/>
            <person name="Gomez Garrido J."/>
        </authorList>
    </citation>
    <scope>NUCLEOTIDE SEQUENCE [LARGE SCALE GENOMIC DNA]</scope>
</reference>
<sequence length="140" mass="16326">MLILYFDRIGWPTSVPTSEKGAFMKRVLREKKNALDDLVMSKAFPLRPGVEEFIDEASKDGVPVVFLTAYGSSGEKIARFVSNHQKYLSRGAKPENLRPCSLYRFRAVFCFRFFKTVKTRSLSRFRKRIFENIFENEKNL</sequence>
<dbReference type="InterPro" id="IPR036412">
    <property type="entry name" value="HAD-like_sf"/>
</dbReference>
<dbReference type="OrthoDB" id="545219at2759"/>
<dbReference type="SUPFAM" id="SSF56784">
    <property type="entry name" value="HAD-like"/>
    <property type="match status" value="1"/>
</dbReference>
<dbReference type="InterPro" id="IPR023198">
    <property type="entry name" value="PGP-like_dom2"/>
</dbReference>
<dbReference type="Gene3D" id="1.10.150.240">
    <property type="entry name" value="Putative phosphatase, domain 2"/>
    <property type="match status" value="1"/>
</dbReference>
<keyword evidence="2" id="KW-1185">Reference proteome</keyword>
<dbReference type="AlphaFoldDB" id="A0A8S0RFH5"/>
<name>A0A8S0RFH5_OLEEU</name>
<dbReference type="PANTHER" id="PTHR42896:SF3">
    <property type="entry name" value="PROTEIN, PUTATIVE, EXPRESSED-RELATED"/>
    <property type="match status" value="1"/>
</dbReference>
<protein>
    <submittedName>
        <fullName evidence="1">Uncharacterized protein</fullName>
    </submittedName>
</protein>
<dbReference type="Gramene" id="OE9A107786T2">
    <property type="protein sequence ID" value="OE9A107786C2"/>
    <property type="gene ID" value="OE9A107786"/>
</dbReference>
<dbReference type="Gene3D" id="3.40.50.1000">
    <property type="entry name" value="HAD superfamily/HAD-like"/>
    <property type="match status" value="1"/>
</dbReference>
<dbReference type="InterPro" id="IPR044999">
    <property type="entry name" value="CbbY-like"/>
</dbReference>
<organism evidence="1 2">
    <name type="scientific">Olea europaea subsp. europaea</name>
    <dbReference type="NCBI Taxonomy" id="158383"/>
    <lineage>
        <taxon>Eukaryota</taxon>
        <taxon>Viridiplantae</taxon>
        <taxon>Streptophyta</taxon>
        <taxon>Embryophyta</taxon>
        <taxon>Tracheophyta</taxon>
        <taxon>Spermatophyta</taxon>
        <taxon>Magnoliopsida</taxon>
        <taxon>eudicotyledons</taxon>
        <taxon>Gunneridae</taxon>
        <taxon>Pentapetalae</taxon>
        <taxon>asterids</taxon>
        <taxon>lamiids</taxon>
        <taxon>Lamiales</taxon>
        <taxon>Oleaceae</taxon>
        <taxon>Oleeae</taxon>
        <taxon>Olea</taxon>
    </lineage>
</organism>
<comment type="caution">
    <text evidence="1">The sequence shown here is derived from an EMBL/GenBank/DDBJ whole genome shotgun (WGS) entry which is preliminary data.</text>
</comment>
<gene>
    <name evidence="1" type="ORF">OLEA9_A107786</name>
</gene>
<evidence type="ECO:0000313" key="2">
    <source>
        <dbReference type="Proteomes" id="UP000594638"/>
    </source>
</evidence>